<evidence type="ECO:0000256" key="6">
    <source>
        <dbReference type="RuleBase" id="RU367028"/>
    </source>
</evidence>
<comment type="subcellular location">
    <subcellularLocation>
        <location evidence="1 6">Nucleus</location>
    </subcellularLocation>
</comment>
<evidence type="ECO:0000256" key="5">
    <source>
        <dbReference type="ARBA" id="ARBA00023242"/>
    </source>
</evidence>
<reference evidence="10 11" key="1">
    <citation type="submission" date="2020-10" db="EMBL/GenBank/DDBJ databases">
        <title>Plant Genome Project.</title>
        <authorList>
            <person name="Zhang R.-G."/>
        </authorList>
    </citation>
    <scope>NUCLEOTIDE SEQUENCE [LARGE SCALE GENOMIC DNA]</scope>
    <source>
        <strain evidence="10">FAFU-HL-1</strain>
        <tissue evidence="10">Leaf</tissue>
    </source>
</reference>
<feature type="domain" description="OVATE" evidence="9">
    <location>
        <begin position="126"/>
        <end position="189"/>
    </location>
</feature>
<keyword evidence="4 6" id="KW-0804">Transcription</keyword>
<sequence>MPAIFWKNILKCLPTLTPSSHPLTSELQECRDPLPSSTALVSPATIIIKNFNSLYDLSSAPTSKSLSTPSNNSFSSSYSDSDTESNLDFSTILASHRFFFSSPGRSNSIIESLPEPQTPVSGGVAVKKYSPDPYTDFKHSMQEMIEARELRDVRANWDYLHELLSCYLELNPKHTHKFIISAFADIVVCLLSSPESDTHRKPDGLRRQHKHPHEEPISHGPLPRNEPLGTGVGAYYTRSSVLLWIFHLNQHRADFPDLEIFALFCCLYTVLIMAGEFFPLIVCIHGDIAKKLSPLSHPIVDRIRRIRLGFGGLD</sequence>
<dbReference type="EMBL" id="JADGMS010000008">
    <property type="protein sequence ID" value="KAF9677602.1"/>
    <property type="molecule type" value="Genomic_DNA"/>
</dbReference>
<keyword evidence="3 6" id="KW-0805">Transcription regulation</keyword>
<feature type="region of interest" description="Disordered" evidence="7">
    <location>
        <begin position="61"/>
        <end position="83"/>
    </location>
</feature>
<evidence type="ECO:0000256" key="1">
    <source>
        <dbReference type="ARBA" id="ARBA00004123"/>
    </source>
</evidence>
<keyword evidence="8" id="KW-0812">Transmembrane</keyword>
<protein>
    <recommendedName>
        <fullName evidence="6">Transcription repressor</fullName>
    </recommendedName>
    <alternativeName>
        <fullName evidence="6">Ovate family protein</fullName>
    </alternativeName>
</protein>
<feature type="compositionally biased region" description="Low complexity" evidence="7">
    <location>
        <begin position="62"/>
        <end position="83"/>
    </location>
</feature>
<keyword evidence="5 6" id="KW-0539">Nucleus</keyword>
<feature type="compositionally biased region" description="Basic and acidic residues" evidence="7">
    <location>
        <begin position="196"/>
        <end position="217"/>
    </location>
</feature>
<name>A0A835MSV2_9ROSI</name>
<feature type="region of interest" description="Disordered" evidence="7">
    <location>
        <begin position="195"/>
        <end position="225"/>
    </location>
</feature>
<dbReference type="InterPro" id="IPR006458">
    <property type="entry name" value="Ovate_C"/>
</dbReference>
<evidence type="ECO:0000256" key="4">
    <source>
        <dbReference type="ARBA" id="ARBA00023163"/>
    </source>
</evidence>
<dbReference type="PANTHER" id="PTHR33057:SF175">
    <property type="entry name" value="TRANSCRIPTION REPRESSOR OFP12"/>
    <property type="match status" value="1"/>
</dbReference>
<dbReference type="GO" id="GO:0005634">
    <property type="term" value="C:nucleus"/>
    <property type="evidence" value="ECO:0007669"/>
    <property type="project" value="UniProtKB-SubCell"/>
</dbReference>
<evidence type="ECO:0000256" key="3">
    <source>
        <dbReference type="ARBA" id="ARBA00023015"/>
    </source>
</evidence>
<keyword evidence="11" id="KW-1185">Reference proteome</keyword>
<evidence type="ECO:0000259" key="9">
    <source>
        <dbReference type="PROSITE" id="PS51754"/>
    </source>
</evidence>
<feature type="transmembrane region" description="Helical" evidence="8">
    <location>
        <begin position="260"/>
        <end position="284"/>
    </location>
</feature>
<evidence type="ECO:0000256" key="8">
    <source>
        <dbReference type="SAM" id="Phobius"/>
    </source>
</evidence>
<comment type="caution">
    <text evidence="10">The sequence shown here is derived from an EMBL/GenBank/DDBJ whole genome shotgun (WGS) entry which is preliminary data.</text>
</comment>
<keyword evidence="8" id="KW-1133">Transmembrane helix</keyword>
<dbReference type="Proteomes" id="UP000657918">
    <property type="component" value="Chromosome 8"/>
</dbReference>
<evidence type="ECO:0000313" key="10">
    <source>
        <dbReference type="EMBL" id="KAF9677602.1"/>
    </source>
</evidence>
<evidence type="ECO:0000256" key="2">
    <source>
        <dbReference type="ARBA" id="ARBA00022491"/>
    </source>
</evidence>
<evidence type="ECO:0000256" key="7">
    <source>
        <dbReference type="SAM" id="MobiDB-lite"/>
    </source>
</evidence>
<keyword evidence="2 6" id="KW-0678">Repressor</keyword>
<gene>
    <name evidence="10" type="ORF">SADUNF_Sadunf08G0124700</name>
</gene>
<dbReference type="Pfam" id="PF04844">
    <property type="entry name" value="Ovate"/>
    <property type="match status" value="1"/>
</dbReference>
<dbReference type="AlphaFoldDB" id="A0A835MSV2"/>
<organism evidence="10 11">
    <name type="scientific">Salix dunnii</name>
    <dbReference type="NCBI Taxonomy" id="1413687"/>
    <lineage>
        <taxon>Eukaryota</taxon>
        <taxon>Viridiplantae</taxon>
        <taxon>Streptophyta</taxon>
        <taxon>Embryophyta</taxon>
        <taxon>Tracheophyta</taxon>
        <taxon>Spermatophyta</taxon>
        <taxon>Magnoliopsida</taxon>
        <taxon>eudicotyledons</taxon>
        <taxon>Gunneridae</taxon>
        <taxon>Pentapetalae</taxon>
        <taxon>rosids</taxon>
        <taxon>fabids</taxon>
        <taxon>Malpighiales</taxon>
        <taxon>Salicaceae</taxon>
        <taxon>Saliceae</taxon>
        <taxon>Salix</taxon>
    </lineage>
</organism>
<dbReference type="GO" id="GO:0045892">
    <property type="term" value="P:negative regulation of DNA-templated transcription"/>
    <property type="evidence" value="ECO:0007669"/>
    <property type="project" value="UniProtKB-UniRule"/>
</dbReference>
<dbReference type="OrthoDB" id="690912at2759"/>
<dbReference type="PROSITE" id="PS51754">
    <property type="entry name" value="OVATE"/>
    <property type="match status" value="1"/>
</dbReference>
<dbReference type="NCBIfam" id="TIGR01568">
    <property type="entry name" value="A_thal_3678"/>
    <property type="match status" value="1"/>
</dbReference>
<dbReference type="PANTHER" id="PTHR33057">
    <property type="entry name" value="TRANSCRIPTION REPRESSOR OFP7-RELATED"/>
    <property type="match status" value="1"/>
</dbReference>
<evidence type="ECO:0000313" key="11">
    <source>
        <dbReference type="Proteomes" id="UP000657918"/>
    </source>
</evidence>
<accession>A0A835MSV2</accession>
<dbReference type="InterPro" id="IPR038933">
    <property type="entry name" value="Ovate"/>
</dbReference>
<proteinExistence type="predicted"/>
<keyword evidence="8" id="KW-0472">Membrane</keyword>
<comment type="function">
    <text evidence="6">Transcriptional repressor that regulates multiple aspects of plant growth and development.</text>
</comment>